<reference evidence="1" key="1">
    <citation type="submission" date="2023-08" db="EMBL/GenBank/DDBJ databases">
        <title>A de novo genome assembly of Solanum verrucosum Schlechtendal, a Mexican diploid species geographically isolated from the other diploid A-genome species in potato relatives.</title>
        <authorList>
            <person name="Hosaka K."/>
        </authorList>
    </citation>
    <scope>NUCLEOTIDE SEQUENCE</scope>
    <source>
        <tissue evidence="1">Young leaves</tissue>
    </source>
</reference>
<name>A0AAF0T7X3_SOLVR</name>
<protein>
    <submittedName>
        <fullName evidence="1">Uncharacterized protein</fullName>
    </submittedName>
</protein>
<dbReference type="Proteomes" id="UP001234989">
    <property type="component" value="Chromosome 1"/>
</dbReference>
<proteinExistence type="predicted"/>
<accession>A0AAF0T7X3</accession>
<evidence type="ECO:0000313" key="2">
    <source>
        <dbReference type="Proteomes" id="UP001234989"/>
    </source>
</evidence>
<organism evidence="1 2">
    <name type="scientific">Solanum verrucosum</name>
    <dbReference type="NCBI Taxonomy" id="315347"/>
    <lineage>
        <taxon>Eukaryota</taxon>
        <taxon>Viridiplantae</taxon>
        <taxon>Streptophyta</taxon>
        <taxon>Embryophyta</taxon>
        <taxon>Tracheophyta</taxon>
        <taxon>Spermatophyta</taxon>
        <taxon>Magnoliopsida</taxon>
        <taxon>eudicotyledons</taxon>
        <taxon>Gunneridae</taxon>
        <taxon>Pentapetalae</taxon>
        <taxon>asterids</taxon>
        <taxon>lamiids</taxon>
        <taxon>Solanales</taxon>
        <taxon>Solanaceae</taxon>
        <taxon>Solanoideae</taxon>
        <taxon>Solaneae</taxon>
        <taxon>Solanum</taxon>
    </lineage>
</organism>
<sequence length="83" mass="9615">MAEVSFVTEVKRRQHEDPELRKLREKIPLQQKPLFELTGDGVLRYQGRLCVPEVGELQPNILSEAHYSRYASSPVATKMYQDL</sequence>
<dbReference type="EMBL" id="CP133612">
    <property type="protein sequence ID" value="WMV08109.1"/>
    <property type="molecule type" value="Genomic_DNA"/>
</dbReference>
<gene>
    <name evidence="1" type="ORF">MTR67_001494</name>
</gene>
<dbReference type="AlphaFoldDB" id="A0AAF0T7X3"/>
<evidence type="ECO:0000313" key="1">
    <source>
        <dbReference type="EMBL" id="WMV08109.1"/>
    </source>
</evidence>
<keyword evidence="2" id="KW-1185">Reference proteome</keyword>